<proteinExistence type="predicted"/>
<keyword evidence="2" id="KW-1185">Reference proteome</keyword>
<organism evidence="1 2">
    <name type="scientific">Streptomyces asoensis</name>
    <dbReference type="NCBI Taxonomy" id="249586"/>
    <lineage>
        <taxon>Bacteria</taxon>
        <taxon>Bacillati</taxon>
        <taxon>Actinomycetota</taxon>
        <taxon>Actinomycetes</taxon>
        <taxon>Kitasatosporales</taxon>
        <taxon>Streptomycetaceae</taxon>
        <taxon>Streptomyces</taxon>
    </lineage>
</organism>
<reference evidence="1" key="1">
    <citation type="submission" date="2020-03" db="EMBL/GenBank/DDBJ databases">
        <title>Molecular networking-based the target discovery of potent antiproliferative macrolactams: 5/6/7/16 polycyclic ansamycins and glycosylated trienomycin from Streptomyces cacaoi subsp. asoensis.</title>
        <authorList>
            <person name="Liu L.-L."/>
        </authorList>
    </citation>
    <scope>NUCLEOTIDE SEQUENCE [LARGE SCALE GENOMIC DNA]</scope>
    <source>
        <strain evidence="1">H2S5</strain>
    </source>
</reference>
<dbReference type="AlphaFoldDB" id="A0A6M4WV57"/>
<gene>
    <name evidence="1" type="ORF">G9272_32350</name>
</gene>
<name>A0A6M4WV57_9ACTN</name>
<dbReference type="EMBL" id="CP049838">
    <property type="protein sequence ID" value="QJT04410.1"/>
    <property type="molecule type" value="Genomic_DNA"/>
</dbReference>
<dbReference type="RefSeq" id="WP_171399752.1">
    <property type="nucleotide sequence ID" value="NZ_CP049838.1"/>
</dbReference>
<accession>A0A6M4WV57</accession>
<evidence type="ECO:0000313" key="1">
    <source>
        <dbReference type="EMBL" id="QJT04410.1"/>
    </source>
</evidence>
<sequence>MIAPRFSLAEAERLLGPAVIEAARRSVDAAPPMRPELREQVRAVFASAPKSRPVAALTADAA</sequence>
<dbReference type="Proteomes" id="UP000502665">
    <property type="component" value="Chromosome"/>
</dbReference>
<evidence type="ECO:0000313" key="2">
    <source>
        <dbReference type="Proteomes" id="UP000502665"/>
    </source>
</evidence>
<protein>
    <submittedName>
        <fullName evidence="1">Uncharacterized protein</fullName>
    </submittedName>
</protein>